<dbReference type="Proteomes" id="UP000188342">
    <property type="component" value="Unassembled WGS sequence"/>
</dbReference>
<dbReference type="GO" id="GO:0016791">
    <property type="term" value="F:phosphatase activity"/>
    <property type="evidence" value="ECO:0007669"/>
    <property type="project" value="UniProtKB-ARBA"/>
</dbReference>
<dbReference type="SUPFAM" id="SSF56784">
    <property type="entry name" value="HAD-like"/>
    <property type="match status" value="1"/>
</dbReference>
<dbReference type="NCBIfam" id="TIGR01484">
    <property type="entry name" value="HAD-SF-IIB"/>
    <property type="match status" value="1"/>
</dbReference>
<dbReference type="EMBL" id="FUKQ01000007">
    <property type="protein sequence ID" value="SJN19637.1"/>
    <property type="molecule type" value="Genomic_DNA"/>
</dbReference>
<dbReference type="OrthoDB" id="3180855at2"/>
<dbReference type="RefSeq" id="WP_094763539.1">
    <property type="nucleotide sequence ID" value="NZ_FUKQ01000007.1"/>
</dbReference>
<dbReference type="PANTHER" id="PTHR10000">
    <property type="entry name" value="PHOSPHOSERINE PHOSPHATASE"/>
    <property type="match status" value="1"/>
</dbReference>
<dbReference type="Gene3D" id="3.40.50.1000">
    <property type="entry name" value="HAD superfamily/HAD-like"/>
    <property type="match status" value="1"/>
</dbReference>
<accession>A0A1R4III7</accession>
<evidence type="ECO:0000313" key="2">
    <source>
        <dbReference type="Proteomes" id="UP000188342"/>
    </source>
</evidence>
<dbReference type="InterPro" id="IPR036412">
    <property type="entry name" value="HAD-like_sf"/>
</dbReference>
<proteinExistence type="predicted"/>
<gene>
    <name evidence="1" type="ORF">FM114_02090</name>
</gene>
<organism evidence="1 2">
    <name type="scientific">Luteococcus japonicus LSP_Lj1</name>
    <dbReference type="NCBI Taxonomy" id="1255658"/>
    <lineage>
        <taxon>Bacteria</taxon>
        <taxon>Bacillati</taxon>
        <taxon>Actinomycetota</taxon>
        <taxon>Actinomycetes</taxon>
        <taxon>Propionibacteriales</taxon>
        <taxon>Propionibacteriaceae</taxon>
        <taxon>Luteococcus</taxon>
    </lineage>
</organism>
<evidence type="ECO:0000313" key="1">
    <source>
        <dbReference type="EMBL" id="SJN19637.1"/>
    </source>
</evidence>
<sequence>MTIKLAVFDLDHTLLLTGSRITPEAAAAVKALVADGLDVALASARLDESMAVVNEAIGVPLTRISYNGALTKLADGTVVHEVGFEVTPELARALAALTVVDDHGQGAIDVYTDDGRWLAFGNPEAIAREEHDTWCVADTHAPVATAEDLAGLRCRKILCEGPDAHIGELEAAVAAIDGLNLTHSGMGLHDIWPVTSGKGNALKALCEHLGLAPDEVIACGDSATDVPMLTFAGTSIGVQPCAPAVTEVATHLVTGAGQDELFQTVRRLAGLPTS</sequence>
<protein>
    <submittedName>
        <fullName evidence="1">Hydrolase (HAD superfamily)</fullName>
    </submittedName>
</protein>
<dbReference type="AlphaFoldDB" id="A0A1R4III7"/>
<dbReference type="GO" id="GO:0005829">
    <property type="term" value="C:cytosol"/>
    <property type="evidence" value="ECO:0007669"/>
    <property type="project" value="TreeGrafter"/>
</dbReference>
<keyword evidence="1" id="KW-0378">Hydrolase</keyword>
<dbReference type="STRING" id="1255658.FM114_02090"/>
<dbReference type="InterPro" id="IPR006379">
    <property type="entry name" value="HAD-SF_hydro_IIB"/>
</dbReference>
<dbReference type="PANTHER" id="PTHR10000:SF8">
    <property type="entry name" value="HAD SUPERFAMILY HYDROLASE-LIKE, TYPE 3"/>
    <property type="match status" value="1"/>
</dbReference>
<reference evidence="1 2" key="1">
    <citation type="submission" date="2017-02" db="EMBL/GenBank/DDBJ databases">
        <authorList>
            <person name="Peterson S.W."/>
        </authorList>
    </citation>
    <scope>NUCLEOTIDE SEQUENCE [LARGE SCALE GENOMIC DNA]</scope>
    <source>
        <strain evidence="1 2">LSP_Lj1</strain>
    </source>
</reference>
<dbReference type="InterPro" id="IPR023214">
    <property type="entry name" value="HAD_sf"/>
</dbReference>
<name>A0A1R4III7_9ACTN</name>
<keyword evidence="2" id="KW-1185">Reference proteome</keyword>
<dbReference type="Gene3D" id="3.30.1240.10">
    <property type="match status" value="1"/>
</dbReference>
<dbReference type="GO" id="GO:0000287">
    <property type="term" value="F:magnesium ion binding"/>
    <property type="evidence" value="ECO:0007669"/>
    <property type="project" value="TreeGrafter"/>
</dbReference>
<dbReference type="Pfam" id="PF08282">
    <property type="entry name" value="Hydrolase_3"/>
    <property type="match status" value="1"/>
</dbReference>